<protein>
    <submittedName>
        <fullName evidence="4">Dehydrogenase</fullName>
    </submittedName>
</protein>
<dbReference type="InterPro" id="IPR002347">
    <property type="entry name" value="SDR_fam"/>
</dbReference>
<dbReference type="SMART" id="SM00822">
    <property type="entry name" value="PKS_KR"/>
    <property type="match status" value="1"/>
</dbReference>
<comment type="caution">
    <text evidence="4">The sequence shown here is derived from an EMBL/GenBank/DDBJ whole genome shotgun (WGS) entry which is preliminary data.</text>
</comment>
<dbReference type="InterPro" id="IPR036291">
    <property type="entry name" value="NAD(P)-bd_dom_sf"/>
</dbReference>
<dbReference type="InterPro" id="IPR057326">
    <property type="entry name" value="KR_dom"/>
</dbReference>
<comment type="similarity">
    <text evidence="1">Belongs to the short-chain dehydrogenases/reductases (SDR) family.</text>
</comment>
<gene>
    <name evidence="4" type="ORF">MHY01S_25050</name>
</gene>
<dbReference type="CDD" id="cd05233">
    <property type="entry name" value="SDR_c"/>
    <property type="match status" value="1"/>
</dbReference>
<evidence type="ECO:0000256" key="2">
    <source>
        <dbReference type="ARBA" id="ARBA00023002"/>
    </source>
</evidence>
<organism evidence="4 5">
    <name type="scientific">Meiothermus hypogaeus NBRC 106114</name>
    <dbReference type="NCBI Taxonomy" id="1227553"/>
    <lineage>
        <taxon>Bacteria</taxon>
        <taxon>Thermotogati</taxon>
        <taxon>Deinococcota</taxon>
        <taxon>Deinococci</taxon>
        <taxon>Thermales</taxon>
        <taxon>Thermaceae</taxon>
        <taxon>Meiothermus</taxon>
    </lineage>
</organism>
<name>A0A511R401_9DEIN</name>
<sequence>MHLRNQTLILTGASRGIGQALALELARAGANLVLCARSPEALGQVADACKALGAQVRAIAGDVAQDQTVQFMVKAAKVLGNFAGFIHNASVLHSGPFVTELPQAHFDELVAVNLKASYLLSRYAYPNLLRTGGGIAVFLGSGAAELNFPGSGVYGATKAAEEYLARQLALEHPGVTCFVYRPGHVDTAMQAHHRNAEGGGGPALRTRFRGYLERGELHSPQEVAQALVRLLSDNPSQHHGTIVQYADLRRKP</sequence>
<evidence type="ECO:0000256" key="1">
    <source>
        <dbReference type="ARBA" id="ARBA00006484"/>
    </source>
</evidence>
<dbReference type="RefSeq" id="WP_119341571.1">
    <property type="nucleotide sequence ID" value="NZ_BJXL01000093.1"/>
</dbReference>
<dbReference type="SUPFAM" id="SSF51735">
    <property type="entry name" value="NAD(P)-binding Rossmann-fold domains"/>
    <property type="match status" value="1"/>
</dbReference>
<proteinExistence type="inferred from homology"/>
<evidence type="ECO:0000313" key="4">
    <source>
        <dbReference type="EMBL" id="GEM84339.1"/>
    </source>
</evidence>
<dbReference type="EMBL" id="BJXL01000093">
    <property type="protein sequence ID" value="GEM84339.1"/>
    <property type="molecule type" value="Genomic_DNA"/>
</dbReference>
<feature type="domain" description="Ketoreductase" evidence="3">
    <location>
        <begin position="6"/>
        <end position="185"/>
    </location>
</feature>
<dbReference type="AlphaFoldDB" id="A0A511R401"/>
<reference evidence="4 5" key="1">
    <citation type="submission" date="2019-07" db="EMBL/GenBank/DDBJ databases">
        <title>Whole genome shotgun sequence of Meiothermus hypogaeus NBRC 106114.</title>
        <authorList>
            <person name="Hosoyama A."/>
            <person name="Uohara A."/>
            <person name="Ohji S."/>
            <person name="Ichikawa N."/>
        </authorList>
    </citation>
    <scope>NUCLEOTIDE SEQUENCE [LARGE SCALE GENOMIC DNA]</scope>
    <source>
        <strain evidence="4 5">NBRC 106114</strain>
    </source>
</reference>
<accession>A0A511R401</accession>
<dbReference type="GO" id="GO:0016020">
    <property type="term" value="C:membrane"/>
    <property type="evidence" value="ECO:0007669"/>
    <property type="project" value="TreeGrafter"/>
</dbReference>
<evidence type="ECO:0000313" key="5">
    <source>
        <dbReference type="Proteomes" id="UP000321197"/>
    </source>
</evidence>
<dbReference type="PRINTS" id="PR00081">
    <property type="entry name" value="GDHRDH"/>
</dbReference>
<dbReference type="PANTHER" id="PTHR44196:SF1">
    <property type="entry name" value="DEHYDROGENASE_REDUCTASE SDR FAMILY MEMBER 7B"/>
    <property type="match status" value="1"/>
</dbReference>
<dbReference type="OrthoDB" id="335726at2"/>
<evidence type="ECO:0000259" key="3">
    <source>
        <dbReference type="SMART" id="SM00822"/>
    </source>
</evidence>
<dbReference type="GO" id="GO:0016491">
    <property type="term" value="F:oxidoreductase activity"/>
    <property type="evidence" value="ECO:0007669"/>
    <property type="project" value="UniProtKB-KW"/>
</dbReference>
<dbReference type="Gene3D" id="3.40.50.720">
    <property type="entry name" value="NAD(P)-binding Rossmann-like Domain"/>
    <property type="match status" value="1"/>
</dbReference>
<dbReference type="PANTHER" id="PTHR44196">
    <property type="entry name" value="DEHYDROGENASE/REDUCTASE SDR FAMILY MEMBER 7B"/>
    <property type="match status" value="1"/>
</dbReference>
<keyword evidence="2" id="KW-0560">Oxidoreductase</keyword>
<dbReference type="Proteomes" id="UP000321197">
    <property type="component" value="Unassembled WGS sequence"/>
</dbReference>
<dbReference type="Pfam" id="PF00106">
    <property type="entry name" value="adh_short"/>
    <property type="match status" value="1"/>
</dbReference>